<feature type="compositionally biased region" description="Low complexity" evidence="1">
    <location>
        <begin position="16"/>
        <end position="38"/>
    </location>
</feature>
<proteinExistence type="predicted"/>
<protein>
    <submittedName>
        <fullName evidence="3">Uncharacterized protein LOC109246675</fullName>
    </submittedName>
</protein>
<sequence>MQDWGVNDPLCLRPTSGSLSNSLLGTAHGGASSRGVPPGSSPPLRAGALSGREPGRGGAAGRFPGRGARRGERASPWRTLQARLAAASFPAPPAPGTSPSHPPRRAPATASPPDAARTAGPPREGGSRGRLQPEIMALLTGVK</sequence>
<feature type="compositionally biased region" description="Low complexity" evidence="1">
    <location>
        <begin position="106"/>
        <end position="119"/>
    </location>
</feature>
<dbReference type="AlphaFoldDB" id="A0A9W2VDI0"/>
<organism evidence="2 3">
    <name type="scientific">Panthera pardus</name>
    <name type="common">Leopard</name>
    <name type="synonym">Felis pardus</name>
    <dbReference type="NCBI Taxonomy" id="9691"/>
    <lineage>
        <taxon>Eukaryota</taxon>
        <taxon>Metazoa</taxon>
        <taxon>Chordata</taxon>
        <taxon>Craniata</taxon>
        <taxon>Vertebrata</taxon>
        <taxon>Euteleostomi</taxon>
        <taxon>Mammalia</taxon>
        <taxon>Eutheria</taxon>
        <taxon>Laurasiatheria</taxon>
        <taxon>Carnivora</taxon>
        <taxon>Feliformia</taxon>
        <taxon>Felidae</taxon>
        <taxon>Pantherinae</taxon>
        <taxon>Panthera</taxon>
    </lineage>
</organism>
<evidence type="ECO:0000313" key="3">
    <source>
        <dbReference type="RefSeq" id="XP_053756681.1"/>
    </source>
</evidence>
<dbReference type="GeneID" id="109246675"/>
<accession>A0A9W2VDI0</accession>
<evidence type="ECO:0000256" key="1">
    <source>
        <dbReference type="SAM" id="MobiDB-lite"/>
    </source>
</evidence>
<evidence type="ECO:0000313" key="2">
    <source>
        <dbReference type="Proteomes" id="UP001165780"/>
    </source>
</evidence>
<name>A0A9W2VDI0_PANPR</name>
<dbReference type="Proteomes" id="UP001165780">
    <property type="component" value="Unplaced"/>
</dbReference>
<dbReference type="RefSeq" id="XP_053756681.1">
    <property type="nucleotide sequence ID" value="XM_053900706.1"/>
</dbReference>
<gene>
    <name evidence="3" type="primary">LOC109246675</name>
</gene>
<reference evidence="3" key="1">
    <citation type="submission" date="2025-08" db="UniProtKB">
        <authorList>
            <consortium name="RefSeq"/>
        </authorList>
    </citation>
    <scope>IDENTIFICATION</scope>
    <source>
        <tissue evidence="3">Whole blood</tissue>
    </source>
</reference>
<feature type="region of interest" description="Disordered" evidence="1">
    <location>
        <begin position="1"/>
        <end position="143"/>
    </location>
</feature>
<keyword evidence="2" id="KW-1185">Reference proteome</keyword>